<dbReference type="Proteomes" id="UP001250214">
    <property type="component" value="Unassembled WGS sequence"/>
</dbReference>
<accession>A0ABU2H3P2</accession>
<name>A0ABU2H3P2_9ACTN</name>
<keyword evidence="2" id="KW-1133">Transmembrane helix</keyword>
<dbReference type="RefSeq" id="WP_310911453.1">
    <property type="nucleotide sequence ID" value="NZ_JAVLVT010000002.1"/>
</dbReference>
<feature type="region of interest" description="Disordered" evidence="1">
    <location>
        <begin position="43"/>
        <end position="62"/>
    </location>
</feature>
<proteinExistence type="predicted"/>
<feature type="transmembrane region" description="Helical" evidence="2">
    <location>
        <begin position="20"/>
        <end position="39"/>
    </location>
</feature>
<evidence type="ECO:0000313" key="4">
    <source>
        <dbReference type="Proteomes" id="UP001250214"/>
    </source>
</evidence>
<sequence>MGQLPDRGVRSWLAARPVVFGGAFLALLLVLGGGSFLLATSSGSESPAQTASAAGEEYDTSRVANEEVDPAALEPETLFEPTEIEVANVIFERVVTDDTEDCAAVAHGSYGEVLVENDCRQVVRSSYVSDDHAVTVGVAALPSQDAAEQAEASRDVAATDWFAGLAGPEDSGAERLEYAGGHAHGAVWGRYLVFALASGQDGSSPEDADSELDEISEEFLQVPLTALGERARD</sequence>
<keyword evidence="2" id="KW-0472">Membrane</keyword>
<protein>
    <submittedName>
        <fullName evidence="3">Uncharacterized protein</fullName>
    </submittedName>
</protein>
<evidence type="ECO:0000313" key="3">
    <source>
        <dbReference type="EMBL" id="MDS1269924.1"/>
    </source>
</evidence>
<comment type="caution">
    <text evidence="3">The sequence shown here is derived from an EMBL/GenBank/DDBJ whole genome shotgun (WGS) entry which is preliminary data.</text>
</comment>
<organism evidence="3 4">
    <name type="scientific">Lipingzhangella rawalii</name>
    <dbReference type="NCBI Taxonomy" id="2055835"/>
    <lineage>
        <taxon>Bacteria</taxon>
        <taxon>Bacillati</taxon>
        <taxon>Actinomycetota</taxon>
        <taxon>Actinomycetes</taxon>
        <taxon>Streptosporangiales</taxon>
        <taxon>Nocardiopsidaceae</taxon>
        <taxon>Lipingzhangella</taxon>
    </lineage>
</organism>
<feature type="compositionally biased region" description="Polar residues" evidence="1">
    <location>
        <begin position="43"/>
        <end position="52"/>
    </location>
</feature>
<keyword evidence="4" id="KW-1185">Reference proteome</keyword>
<evidence type="ECO:0000256" key="1">
    <source>
        <dbReference type="SAM" id="MobiDB-lite"/>
    </source>
</evidence>
<gene>
    <name evidence="3" type="ORF">RIF23_06405</name>
</gene>
<reference evidence="4" key="1">
    <citation type="submission" date="2023-07" db="EMBL/GenBank/DDBJ databases">
        <title>Novel species in the genus Lipingzhangella isolated from Sambhar Salt Lake.</title>
        <authorList>
            <person name="Jiya N."/>
            <person name="Kajale S."/>
            <person name="Sharma A."/>
        </authorList>
    </citation>
    <scope>NUCLEOTIDE SEQUENCE [LARGE SCALE GENOMIC DNA]</scope>
    <source>
        <strain evidence="4">LS1_29</strain>
    </source>
</reference>
<keyword evidence="2" id="KW-0812">Transmembrane</keyword>
<evidence type="ECO:0000256" key="2">
    <source>
        <dbReference type="SAM" id="Phobius"/>
    </source>
</evidence>
<dbReference type="EMBL" id="JAVLVT010000002">
    <property type="protein sequence ID" value="MDS1269924.1"/>
    <property type="molecule type" value="Genomic_DNA"/>
</dbReference>